<dbReference type="Proteomes" id="UP000001038">
    <property type="component" value="Chromosome 7"/>
</dbReference>
<dbReference type="InParanoid" id="A0A3B3IE32"/>
<dbReference type="InterPro" id="IPR003595">
    <property type="entry name" value="Tyr_Pase_cat"/>
</dbReference>
<dbReference type="GO" id="GO:0004726">
    <property type="term" value="F:non-membrane spanning protein tyrosine phosphatase activity"/>
    <property type="evidence" value="ECO:0007669"/>
    <property type="project" value="InterPro"/>
</dbReference>
<dbReference type="InterPro" id="IPR000242">
    <property type="entry name" value="PTP_cat"/>
</dbReference>
<evidence type="ECO:0000259" key="9">
    <source>
        <dbReference type="PROSITE" id="PS50055"/>
    </source>
</evidence>
<dbReference type="EC" id="3.1.3.48" evidence="2"/>
<evidence type="ECO:0000256" key="3">
    <source>
        <dbReference type="ARBA" id="ARBA00022490"/>
    </source>
</evidence>
<dbReference type="STRING" id="8090.ENSORLP00000042002"/>
<evidence type="ECO:0000256" key="1">
    <source>
        <dbReference type="ARBA" id="ARBA00004496"/>
    </source>
</evidence>
<dbReference type="FunFam" id="3.90.190.10:FF:000045">
    <property type="entry name" value="Tyrosine-protein phosphatase non-receptor type 12"/>
    <property type="match status" value="1"/>
</dbReference>
<evidence type="ECO:0000313" key="11">
    <source>
        <dbReference type="Ensembl" id="ENSORLP00000042002.1"/>
    </source>
</evidence>
<dbReference type="PROSITE" id="PS00383">
    <property type="entry name" value="TYR_PHOSPHATASE_1"/>
    <property type="match status" value="1"/>
</dbReference>
<keyword evidence="6" id="KW-0904">Protein phosphatase</keyword>
<evidence type="ECO:0000256" key="5">
    <source>
        <dbReference type="ARBA" id="ARBA00022801"/>
    </source>
</evidence>
<evidence type="ECO:0000256" key="2">
    <source>
        <dbReference type="ARBA" id="ARBA00013064"/>
    </source>
</evidence>
<dbReference type="InterPro" id="IPR000387">
    <property type="entry name" value="Tyr_Pase_dom"/>
</dbReference>
<reference evidence="11 12" key="1">
    <citation type="journal article" date="2007" name="Nature">
        <title>The medaka draft genome and insights into vertebrate genome evolution.</title>
        <authorList>
            <person name="Kasahara M."/>
            <person name="Naruse K."/>
            <person name="Sasaki S."/>
            <person name="Nakatani Y."/>
            <person name="Qu W."/>
            <person name="Ahsan B."/>
            <person name="Yamada T."/>
            <person name="Nagayasu Y."/>
            <person name="Doi K."/>
            <person name="Kasai Y."/>
            <person name="Jindo T."/>
            <person name="Kobayashi D."/>
            <person name="Shimada A."/>
            <person name="Toyoda A."/>
            <person name="Kuroki Y."/>
            <person name="Fujiyama A."/>
            <person name="Sasaki T."/>
            <person name="Shimizu A."/>
            <person name="Asakawa S."/>
            <person name="Shimizu N."/>
            <person name="Hashimoto S."/>
            <person name="Yang J."/>
            <person name="Lee Y."/>
            <person name="Matsushima K."/>
            <person name="Sugano S."/>
            <person name="Sakaizumi M."/>
            <person name="Narita T."/>
            <person name="Ohishi K."/>
            <person name="Haga S."/>
            <person name="Ohta F."/>
            <person name="Nomoto H."/>
            <person name="Nogata K."/>
            <person name="Morishita T."/>
            <person name="Endo T."/>
            <person name="Shin-I T."/>
            <person name="Takeda H."/>
            <person name="Morishita S."/>
            <person name="Kohara Y."/>
        </authorList>
    </citation>
    <scope>NUCLEOTIDE SEQUENCE [LARGE SCALE GENOMIC DNA]</scope>
    <source>
        <strain evidence="11 12">Hd-rR</strain>
    </source>
</reference>
<dbReference type="PROSITE" id="PS50055">
    <property type="entry name" value="TYR_PHOSPHATASE_PTP"/>
    <property type="match status" value="1"/>
</dbReference>
<evidence type="ECO:0000256" key="6">
    <source>
        <dbReference type="ARBA" id="ARBA00022912"/>
    </source>
</evidence>
<feature type="region of interest" description="Disordered" evidence="8">
    <location>
        <begin position="495"/>
        <end position="514"/>
    </location>
</feature>
<dbReference type="SMART" id="SM00194">
    <property type="entry name" value="PTPc"/>
    <property type="match status" value="1"/>
</dbReference>
<keyword evidence="3" id="KW-0963">Cytoplasm</keyword>
<keyword evidence="4" id="KW-0597">Phosphoprotein</keyword>
<dbReference type="InterPro" id="IPR029021">
    <property type="entry name" value="Prot-tyrosine_phosphatase-like"/>
</dbReference>
<comment type="subcellular location">
    <subcellularLocation>
        <location evidence="1">Cytoplasm</location>
    </subcellularLocation>
</comment>
<feature type="compositionally biased region" description="Low complexity" evidence="8">
    <location>
        <begin position="355"/>
        <end position="365"/>
    </location>
</feature>
<comment type="similarity">
    <text evidence="7">Belongs to the protein-tyrosine phosphatase family. Non-receptor class 4 subfamily.</text>
</comment>
<evidence type="ECO:0000256" key="8">
    <source>
        <dbReference type="SAM" id="MobiDB-lite"/>
    </source>
</evidence>
<dbReference type="Gene3D" id="3.90.190.10">
    <property type="entry name" value="Protein tyrosine phosphatase superfamily"/>
    <property type="match status" value="1"/>
</dbReference>
<dbReference type="GO" id="GO:0005737">
    <property type="term" value="C:cytoplasm"/>
    <property type="evidence" value="ECO:0000318"/>
    <property type="project" value="GO_Central"/>
</dbReference>
<dbReference type="Bgee" id="ENSORLG00000018365">
    <property type="expression patterns" value="Expressed in mesonephros and 12 other cell types or tissues"/>
</dbReference>
<dbReference type="SUPFAM" id="SSF52799">
    <property type="entry name" value="(Phosphotyrosine protein) phosphatases II"/>
    <property type="match status" value="1"/>
</dbReference>
<dbReference type="GO" id="GO:0005634">
    <property type="term" value="C:nucleus"/>
    <property type="evidence" value="ECO:0000318"/>
    <property type="project" value="GO_Central"/>
</dbReference>
<feature type="domain" description="Tyrosine specific protein phosphatases" evidence="10">
    <location>
        <begin position="198"/>
        <end position="275"/>
    </location>
</feature>
<evidence type="ECO:0000256" key="7">
    <source>
        <dbReference type="ARBA" id="ARBA00034734"/>
    </source>
</evidence>
<dbReference type="InterPro" id="IPR016130">
    <property type="entry name" value="Tyr_Pase_AS"/>
</dbReference>
<reference evidence="11" key="2">
    <citation type="submission" date="2025-08" db="UniProtKB">
        <authorList>
            <consortium name="Ensembl"/>
        </authorList>
    </citation>
    <scope>IDENTIFICATION</scope>
    <source>
        <strain evidence="11">Hd-rR</strain>
    </source>
</reference>
<dbReference type="InterPro" id="IPR047170">
    <property type="entry name" value="PTN12/18/22"/>
</dbReference>
<evidence type="ECO:0000313" key="12">
    <source>
        <dbReference type="Proteomes" id="UP000001038"/>
    </source>
</evidence>
<dbReference type="PANTHER" id="PTHR45983:SF4">
    <property type="entry name" value="TYROSINE-PROTEIN PHOSPHATASE NON-RECEPTOR TYPE 18"/>
    <property type="match status" value="1"/>
</dbReference>
<organism evidence="11 12">
    <name type="scientific">Oryzias latipes</name>
    <name type="common">Japanese rice fish</name>
    <name type="synonym">Japanese killifish</name>
    <dbReference type="NCBI Taxonomy" id="8090"/>
    <lineage>
        <taxon>Eukaryota</taxon>
        <taxon>Metazoa</taxon>
        <taxon>Chordata</taxon>
        <taxon>Craniata</taxon>
        <taxon>Vertebrata</taxon>
        <taxon>Euteleostomi</taxon>
        <taxon>Actinopterygii</taxon>
        <taxon>Neopterygii</taxon>
        <taxon>Teleostei</taxon>
        <taxon>Neoteleostei</taxon>
        <taxon>Acanthomorphata</taxon>
        <taxon>Ovalentaria</taxon>
        <taxon>Atherinomorphae</taxon>
        <taxon>Beloniformes</taxon>
        <taxon>Adrianichthyidae</taxon>
        <taxon>Oryziinae</taxon>
        <taxon>Oryzias</taxon>
    </lineage>
</organism>
<sequence length="514" mass="57168">MELLPSLLSALKARDTRSLEQEFNVLRSESLQSKRQLGLTSEAGAQKENIKKNRYKDILPYDQCRVVLSLLTTESKSDYINASFIRGATGDCKYVACQGPLGPTLIDFWRMIWQLDIKVIVMACREIEMGKKKCECYWASVQHPAAFGPFTISSQGETHMNPDVVVRALTVSFQQETRSVVQYQFVSWPDHDIPYETDGVLDLLRKVRGTQRPHSSPLLVHCSAGCGRTGVICALDYIYDLLVSKKITADFSILKVVLELRTQRPSAVQTKDQYQFIFTAVISMFEQLLQASPHHLYCNSSELKRPEKTTPTNPTSPLSSCTQKPDMNDTYAVVNKPKKSHPPPPGPAYPPAATPTPSTASSVTVNTQRVRLRPLRAVCDDHCLSDDAARMWTQLLFGWSLPFSHHYDNDPSAASTAPIYSTVKPRLKPHSLPPSATPIYDIAKPSIQSWEGPENHLTRAESVSSAEADNDYEIFSSSAGAVSSCSPVGLGFNCRVPKPKGPRNPPAQWSRLER</sequence>
<reference evidence="11" key="3">
    <citation type="submission" date="2025-09" db="UniProtKB">
        <authorList>
            <consortium name="Ensembl"/>
        </authorList>
    </citation>
    <scope>IDENTIFICATION</scope>
    <source>
        <strain evidence="11">Hd-rR</strain>
    </source>
</reference>
<dbReference type="SMART" id="SM00404">
    <property type="entry name" value="PTPc_motif"/>
    <property type="match status" value="1"/>
</dbReference>
<dbReference type="AlphaFoldDB" id="A0A3B3IE32"/>
<accession>A0A3B3IE32</accession>
<evidence type="ECO:0000256" key="4">
    <source>
        <dbReference type="ARBA" id="ARBA00022553"/>
    </source>
</evidence>
<dbReference type="GeneTree" id="ENSGT00940000164289"/>
<protein>
    <recommendedName>
        <fullName evidence="2">protein-tyrosine-phosphatase</fullName>
        <ecNumber evidence="2">3.1.3.48</ecNumber>
    </recommendedName>
</protein>
<dbReference type="GO" id="GO:0004725">
    <property type="term" value="F:protein tyrosine phosphatase activity"/>
    <property type="evidence" value="ECO:0000318"/>
    <property type="project" value="GO_Central"/>
</dbReference>
<evidence type="ECO:0000259" key="10">
    <source>
        <dbReference type="PROSITE" id="PS50056"/>
    </source>
</evidence>
<dbReference type="PRINTS" id="PR00700">
    <property type="entry name" value="PRTYPHPHTASE"/>
</dbReference>
<name>A0A3B3IE32_ORYLA</name>
<gene>
    <name evidence="11" type="primary">ptpn18</name>
</gene>
<keyword evidence="5" id="KW-0378">Hydrolase</keyword>
<dbReference type="Ensembl" id="ENSORLT00000038419.1">
    <property type="protein sequence ID" value="ENSORLP00000042002.1"/>
    <property type="gene ID" value="ENSORLG00000018365.2"/>
</dbReference>
<feature type="domain" description="Tyrosine-protein phosphatase" evidence="9">
    <location>
        <begin position="19"/>
        <end position="284"/>
    </location>
</feature>
<feature type="compositionally biased region" description="Pro residues" evidence="8">
    <location>
        <begin position="342"/>
        <end position="354"/>
    </location>
</feature>
<dbReference type="PANTHER" id="PTHR45983">
    <property type="entry name" value="TYROSINE PHOSPHATSE N18, PUTATIVE-RELATED"/>
    <property type="match status" value="1"/>
</dbReference>
<dbReference type="Pfam" id="PF00102">
    <property type="entry name" value="Y_phosphatase"/>
    <property type="match status" value="1"/>
</dbReference>
<proteinExistence type="inferred from homology"/>
<dbReference type="PROSITE" id="PS50056">
    <property type="entry name" value="TYR_PHOSPHATASE_2"/>
    <property type="match status" value="1"/>
</dbReference>
<feature type="compositionally biased region" description="Low complexity" evidence="8">
    <location>
        <begin position="309"/>
        <end position="322"/>
    </location>
</feature>
<feature type="region of interest" description="Disordered" evidence="8">
    <location>
        <begin position="303"/>
        <end position="367"/>
    </location>
</feature>
<keyword evidence="12" id="KW-1185">Reference proteome</keyword>